<gene>
    <name evidence="6" type="ORF">DGAL_LOCUS17705</name>
</gene>
<dbReference type="InterPro" id="IPR022771">
    <property type="entry name" value="WAPL_C"/>
</dbReference>
<dbReference type="CDD" id="cd15900">
    <property type="entry name" value="EFh_MICU"/>
    <property type="match status" value="1"/>
</dbReference>
<dbReference type="GO" id="GO:0005509">
    <property type="term" value="F:calcium ion binding"/>
    <property type="evidence" value="ECO:0007669"/>
    <property type="project" value="InterPro"/>
</dbReference>
<feature type="region of interest" description="Disordered" evidence="3">
    <location>
        <begin position="488"/>
        <end position="571"/>
    </location>
</feature>
<name>A0A8J2SA82_9CRUS</name>
<feature type="domain" description="WAPL" evidence="5">
    <location>
        <begin position="573"/>
        <end position="1094"/>
    </location>
</feature>
<dbReference type="Proteomes" id="UP000789390">
    <property type="component" value="Unassembled WGS sequence"/>
</dbReference>
<comment type="similarity">
    <text evidence="1">Belongs to the WAPL family.</text>
</comment>
<feature type="compositionally biased region" description="Polar residues" evidence="3">
    <location>
        <begin position="167"/>
        <end position="176"/>
    </location>
</feature>
<dbReference type="Pfam" id="PF13202">
    <property type="entry name" value="EF-hand_5"/>
    <property type="match status" value="1"/>
</dbReference>
<evidence type="ECO:0000256" key="2">
    <source>
        <dbReference type="ARBA" id="ARBA00022837"/>
    </source>
</evidence>
<feature type="compositionally biased region" description="Basic residues" evidence="3">
    <location>
        <begin position="213"/>
        <end position="222"/>
    </location>
</feature>
<dbReference type="PROSITE" id="PS00018">
    <property type="entry name" value="EF_HAND_1"/>
    <property type="match status" value="2"/>
</dbReference>
<dbReference type="PANTHER" id="PTHR22100">
    <property type="entry name" value="WINGS APART-LIKE PROTEIN HOMOLOG"/>
    <property type="match status" value="1"/>
</dbReference>
<dbReference type="InterPro" id="IPR039874">
    <property type="entry name" value="WAPL"/>
</dbReference>
<dbReference type="SUPFAM" id="SSF47473">
    <property type="entry name" value="EF-hand"/>
    <property type="match status" value="2"/>
</dbReference>
<dbReference type="PROSITE" id="PS51271">
    <property type="entry name" value="WAPL"/>
    <property type="match status" value="1"/>
</dbReference>
<dbReference type="SMART" id="SM00054">
    <property type="entry name" value="EFh"/>
    <property type="match status" value="2"/>
</dbReference>
<feature type="region of interest" description="Disordered" evidence="3">
    <location>
        <begin position="381"/>
        <end position="401"/>
    </location>
</feature>
<feature type="compositionally biased region" description="Acidic residues" evidence="3">
    <location>
        <begin position="268"/>
        <end position="294"/>
    </location>
</feature>
<evidence type="ECO:0000256" key="3">
    <source>
        <dbReference type="SAM" id="MobiDB-lite"/>
    </source>
</evidence>
<evidence type="ECO:0000313" key="7">
    <source>
        <dbReference type="Proteomes" id="UP000789390"/>
    </source>
</evidence>
<evidence type="ECO:0000256" key="1">
    <source>
        <dbReference type="ARBA" id="ARBA00006854"/>
    </source>
</evidence>
<dbReference type="PANTHER" id="PTHR22100:SF13">
    <property type="entry name" value="WINGS APART-LIKE PROTEIN HOMOLOG"/>
    <property type="match status" value="1"/>
</dbReference>
<feature type="compositionally biased region" description="Acidic residues" evidence="3">
    <location>
        <begin position="243"/>
        <end position="259"/>
    </location>
</feature>
<feature type="compositionally biased region" description="Polar residues" evidence="3">
    <location>
        <begin position="438"/>
        <end position="450"/>
    </location>
</feature>
<accession>A0A8J2SA82</accession>
<sequence>MSKHNKTYGKRGASAPVASIQFDKIITDSNKRPSASKSAGVVGKWGTTSFTSLRSSQVNGKSGKRGISPVKCLPVDYGSHTSTGLNSGVDAFSFEPGANSTTNCPAQPKPRKFFKSRAAEDVTKSTSNVQNASLLSNCADYPLNHGEILSGANLYPAVSGGVGYLSPTYTSPTSKLTTKRGRGRPKGTRTTSPRGSSTTSSYKPNSTRGVTTRGRRRVKSNRSVRGQQSSGRGKRKRAKWEGESESEEEEEEVSSELEEPVLSAREAEPDDEGENHEDKDENQEDEEENQEDEELGSKNGLDCLDNIKEECKPPIKLRIIRRNDTNAFVSKVGTETDNVSSEIITPPVTDITKQENSKLLERTNKNDVDMLVEKEKAISPEVPTKRESPEHCPTIDEDGPFQLKSAIPEETTVILTESITSVESSVISLPNVHHQQRKSSIFKSRVSSAQPHMDKNSLVKGETSSSTKGKKGLALYRHTWHEDDARKAASLDSGAAGTTSLSTSSGLSSEDQEHLHPSPWDELGDESEGPPPKLARLGVSSNTLSSITQKLTHSTEPDEDDEQGETPSSLRCPRKVKDYYTVVRNVKKAHQIQESGEFQEFNDDVDYILDALQDRNPTATRCLSAMSLASKCMEPAFRMHLRAHSTVAKFFKALKDAPSKASVALCTSCIMFVLTQDRLNMDLDRDSLELMLNLLEIDAVQVDPVEGKELEKNKLKVRELCEEMVRKGHAPHLQLDKITAAQLAMETLLSLTSKKAGEWFKEELRVLGGLDHIIQTVTVCTTVLTPTTDGVLNWEWDKSRLDALKKVDRCLRVLENVTFQNEENQNYLMEFSNGRLVDATLNLLMLLSREVAVYWPLGTKSSLSNLLSETLSNLMKVVMNLTHDSNDDSVGSKVYGEKPLTWDSTLVCLLQTSVCLPEDKSFDVMTLALGILINLVERSSVNRDRLMIVTVPSNREDIFDAKPLAIRALIDLFVRKEDSARLEEARTDEILDGKPGQSEPGTTQSTSFGSSETPSTNTGKNQEDAMEETVKKLLHKAGRHMEDSMVAAYVALLLGYVVMKNAEYEYQVKELLPEKKFTQMIVVLKKFYEFLKLTANAVTSTRGLKNTQMVIKFMETCDKVQSTGNLKNKREFLKIYSYRNFYILSNAKRSEIGGVLTRIEKDENKCLNRDIFSQQIRKLQYNNFGHKPTPSSTTSTLWYMVVGGGMFLSLFWDVPIMFYKYIKKCIKGPSVEAASINETNQDIGHTEIEEPNENDLKSSNKKSKIGFRERKIIEYENRIRHYSTPDKVFRYFASLQVVQSHGEAEIYMTPDDFLRSITPGMKQPDGLGLDQFRRYDPKVMTEQLIDELGLREDSVFLKLGSSGLISFSDYIFLLTLLSTSSRHFEVAFRMFDFNGDGDVDAEEFDQVATLLRQNTTHGSRHRDTTGNSYKGVNSALSAYFFGPNRDQKLTIDKFLEFQKQLKEEILTLEFRRKGLREDAKLSEVDFAEMLLAYAGYPDKRKIRMIKRVRKGYQGEKGSGISLKDYLDFFHFLNSINDVDTALTFYHIAGASIEPSTLKHVARTVAHVELVDHVVEVVFTIFDENQDGQLSNREFIAVMKNRMMRGLEKPKDTGFIKLIESSVKCAKQTRPALLDF</sequence>
<keyword evidence="2" id="KW-0106">Calcium</keyword>
<feature type="compositionally biased region" description="Basic residues" evidence="3">
    <location>
        <begin position="177"/>
        <end position="187"/>
    </location>
</feature>
<feature type="region of interest" description="Disordered" evidence="3">
    <location>
        <begin position="984"/>
        <end position="1027"/>
    </location>
</feature>
<reference evidence="6" key="1">
    <citation type="submission" date="2021-11" db="EMBL/GenBank/DDBJ databases">
        <authorList>
            <person name="Schell T."/>
        </authorList>
    </citation>
    <scope>NUCLEOTIDE SEQUENCE</scope>
    <source>
        <strain evidence="6">M5</strain>
    </source>
</reference>
<feature type="domain" description="EF-hand" evidence="4">
    <location>
        <begin position="1569"/>
        <end position="1604"/>
    </location>
</feature>
<comment type="caution">
    <text evidence="6">The sequence shown here is derived from an EMBL/GenBank/DDBJ whole genome shotgun (WGS) entry which is preliminary data.</text>
</comment>
<dbReference type="InterPro" id="IPR012502">
    <property type="entry name" value="WAPL_dom"/>
</dbReference>
<feature type="compositionally biased region" description="Low complexity" evidence="3">
    <location>
        <begin position="188"/>
        <end position="212"/>
    </location>
</feature>
<dbReference type="PROSITE" id="PS50222">
    <property type="entry name" value="EF_HAND_2"/>
    <property type="match status" value="2"/>
</dbReference>
<feature type="compositionally biased region" description="Low complexity" evidence="3">
    <location>
        <begin position="493"/>
        <end position="509"/>
    </location>
</feature>
<dbReference type="OrthoDB" id="10056860at2759"/>
<dbReference type="InterPro" id="IPR011989">
    <property type="entry name" value="ARM-like"/>
</dbReference>
<protein>
    <recommendedName>
        <fullName evidence="8">Calmodulin</fullName>
    </recommendedName>
</protein>
<dbReference type="Gene3D" id="1.10.238.10">
    <property type="entry name" value="EF-hand"/>
    <property type="match status" value="2"/>
</dbReference>
<feature type="region of interest" description="Disordered" evidence="3">
    <location>
        <begin position="434"/>
        <end position="470"/>
    </location>
</feature>
<dbReference type="EMBL" id="CAKKLH010000346">
    <property type="protein sequence ID" value="CAH0113793.1"/>
    <property type="molecule type" value="Genomic_DNA"/>
</dbReference>
<feature type="compositionally biased region" description="Polar residues" evidence="3">
    <location>
        <begin position="539"/>
        <end position="554"/>
    </location>
</feature>
<organism evidence="6 7">
    <name type="scientific">Daphnia galeata</name>
    <dbReference type="NCBI Taxonomy" id="27404"/>
    <lineage>
        <taxon>Eukaryota</taxon>
        <taxon>Metazoa</taxon>
        <taxon>Ecdysozoa</taxon>
        <taxon>Arthropoda</taxon>
        <taxon>Crustacea</taxon>
        <taxon>Branchiopoda</taxon>
        <taxon>Diplostraca</taxon>
        <taxon>Cladocera</taxon>
        <taxon>Anomopoda</taxon>
        <taxon>Daphniidae</taxon>
        <taxon>Daphnia</taxon>
    </lineage>
</organism>
<dbReference type="InterPro" id="IPR018247">
    <property type="entry name" value="EF_Hand_1_Ca_BS"/>
</dbReference>
<dbReference type="Pfam" id="PF07814">
    <property type="entry name" value="WAPL"/>
    <property type="match status" value="1"/>
</dbReference>
<dbReference type="FunFam" id="1.25.10.10:FF:000374">
    <property type="entry name" value="Protein wings apart-like"/>
    <property type="match status" value="1"/>
</dbReference>
<dbReference type="InterPro" id="IPR011992">
    <property type="entry name" value="EF-hand-dom_pair"/>
</dbReference>
<evidence type="ECO:0000259" key="4">
    <source>
        <dbReference type="PROSITE" id="PS50222"/>
    </source>
</evidence>
<evidence type="ECO:0000313" key="6">
    <source>
        <dbReference type="EMBL" id="CAH0113793.1"/>
    </source>
</evidence>
<feature type="compositionally biased region" description="Basic and acidic residues" evidence="3">
    <location>
        <begin position="381"/>
        <end position="394"/>
    </location>
</feature>
<evidence type="ECO:0008006" key="8">
    <source>
        <dbReference type="Google" id="ProtNLM"/>
    </source>
</evidence>
<proteinExistence type="inferred from homology"/>
<evidence type="ECO:0000259" key="5">
    <source>
        <dbReference type="PROSITE" id="PS51271"/>
    </source>
</evidence>
<keyword evidence="7" id="KW-1185">Reference proteome</keyword>
<feature type="region of interest" description="Disordered" evidence="3">
    <location>
        <begin position="167"/>
        <end position="301"/>
    </location>
</feature>
<dbReference type="Pfam" id="PF13833">
    <property type="entry name" value="EF-hand_8"/>
    <property type="match status" value="1"/>
</dbReference>
<feature type="compositionally biased region" description="Polar residues" evidence="3">
    <location>
        <begin position="999"/>
        <end position="1020"/>
    </location>
</feature>
<dbReference type="Gene3D" id="1.25.10.10">
    <property type="entry name" value="Leucine-rich Repeat Variant"/>
    <property type="match status" value="1"/>
</dbReference>
<feature type="domain" description="EF-hand" evidence="4">
    <location>
        <begin position="1379"/>
        <end position="1414"/>
    </location>
</feature>
<dbReference type="InterPro" id="IPR002048">
    <property type="entry name" value="EF_hand_dom"/>
</dbReference>